<protein>
    <submittedName>
        <fullName evidence="1">Uncharacterized protein</fullName>
    </submittedName>
</protein>
<dbReference type="AlphaFoldDB" id="A0A9D1J4J5"/>
<dbReference type="EMBL" id="DVHA01000091">
    <property type="protein sequence ID" value="HIR60475.1"/>
    <property type="molecule type" value="Genomic_DNA"/>
</dbReference>
<proteinExistence type="predicted"/>
<name>A0A9D1J4J5_9FIRM</name>
<comment type="caution">
    <text evidence="1">The sequence shown here is derived from an EMBL/GenBank/DDBJ whole genome shotgun (WGS) entry which is preliminary data.</text>
</comment>
<reference evidence="1" key="1">
    <citation type="submission" date="2020-10" db="EMBL/GenBank/DDBJ databases">
        <authorList>
            <person name="Gilroy R."/>
        </authorList>
    </citation>
    <scope>NUCLEOTIDE SEQUENCE</scope>
    <source>
        <strain evidence="1">CHK189-12415</strain>
    </source>
</reference>
<sequence length="56" mass="6796">MNQQERMEKIKELGRRNKKSPEFLKRMKYIKAHNFTVRTTDDPTKYTVIVSPRDKI</sequence>
<dbReference type="Proteomes" id="UP000824241">
    <property type="component" value="Unassembled WGS sequence"/>
</dbReference>
<gene>
    <name evidence="1" type="ORF">IAB37_02710</name>
</gene>
<organism evidence="1 2">
    <name type="scientific">Candidatus Faecivivens stercoravium</name>
    <dbReference type="NCBI Taxonomy" id="2840803"/>
    <lineage>
        <taxon>Bacteria</taxon>
        <taxon>Bacillati</taxon>
        <taxon>Bacillota</taxon>
        <taxon>Clostridia</taxon>
        <taxon>Eubacteriales</taxon>
        <taxon>Oscillospiraceae</taxon>
        <taxon>Oscillospiraceae incertae sedis</taxon>
        <taxon>Candidatus Faecivivens</taxon>
    </lineage>
</organism>
<evidence type="ECO:0000313" key="1">
    <source>
        <dbReference type="EMBL" id="HIR60475.1"/>
    </source>
</evidence>
<accession>A0A9D1J4J5</accession>
<evidence type="ECO:0000313" key="2">
    <source>
        <dbReference type="Proteomes" id="UP000824241"/>
    </source>
</evidence>
<reference evidence="1" key="2">
    <citation type="journal article" date="2021" name="PeerJ">
        <title>Extensive microbial diversity within the chicken gut microbiome revealed by metagenomics and culture.</title>
        <authorList>
            <person name="Gilroy R."/>
            <person name="Ravi A."/>
            <person name="Getino M."/>
            <person name="Pursley I."/>
            <person name="Horton D.L."/>
            <person name="Alikhan N.F."/>
            <person name="Baker D."/>
            <person name="Gharbi K."/>
            <person name="Hall N."/>
            <person name="Watson M."/>
            <person name="Adriaenssens E.M."/>
            <person name="Foster-Nyarko E."/>
            <person name="Jarju S."/>
            <person name="Secka A."/>
            <person name="Antonio M."/>
            <person name="Oren A."/>
            <person name="Chaudhuri R.R."/>
            <person name="La Ragione R."/>
            <person name="Hildebrand F."/>
            <person name="Pallen M.J."/>
        </authorList>
    </citation>
    <scope>NUCLEOTIDE SEQUENCE</scope>
    <source>
        <strain evidence="1">CHK189-12415</strain>
    </source>
</reference>